<organism evidence="2 3">
    <name type="scientific">Paraburkholderia steynii</name>
    <dbReference type="NCBI Taxonomy" id="1245441"/>
    <lineage>
        <taxon>Bacteria</taxon>
        <taxon>Pseudomonadati</taxon>
        <taxon>Pseudomonadota</taxon>
        <taxon>Betaproteobacteria</taxon>
        <taxon>Burkholderiales</taxon>
        <taxon>Burkholderiaceae</taxon>
        <taxon>Paraburkholderia</taxon>
    </lineage>
</organism>
<dbReference type="InterPro" id="IPR018968">
    <property type="entry name" value="Phasin"/>
</dbReference>
<comment type="caution">
    <text evidence="2">The sequence shown here is derived from an EMBL/GenBank/DDBJ whole genome shotgun (WGS) entry which is preliminary data.</text>
</comment>
<gene>
    <name evidence="2" type="ORF">BZM27_47885</name>
</gene>
<accession>A0A4R0X0L5</accession>
<reference evidence="2 3" key="1">
    <citation type="submission" date="2017-02" db="EMBL/GenBank/DDBJ databases">
        <title>Paraburkholderia sophoroidis sp. nov. and Paraburkholderia steynii sp. nov. rhizobial symbionts of the fynbos legume Hypocalyptus sophoroides.</title>
        <authorList>
            <person name="Steenkamp E.T."/>
            <person name="Beukes C.W."/>
            <person name="Van Zyl E."/>
            <person name="Avontuur J."/>
            <person name="Chan W.Y."/>
            <person name="Hassen A."/>
            <person name="Palmer M."/>
            <person name="Mthombeni L."/>
            <person name="Phalane F."/>
            <person name="Sereme K."/>
            <person name="Venter S.N."/>
        </authorList>
    </citation>
    <scope>NUCLEOTIDE SEQUENCE [LARGE SCALE GENOMIC DNA]</scope>
    <source>
        <strain evidence="2 3">HC1.1ba</strain>
    </source>
</reference>
<protein>
    <recommendedName>
        <fullName evidence="1">Phasin domain-containing protein</fullName>
    </recommendedName>
</protein>
<evidence type="ECO:0000313" key="3">
    <source>
        <dbReference type="Proteomes" id="UP000294200"/>
    </source>
</evidence>
<dbReference type="NCBIfam" id="TIGR01841">
    <property type="entry name" value="phasin"/>
    <property type="match status" value="1"/>
</dbReference>
<sequence>MEFVMSSVDLEQSFASQKACLEARLVILSMSVENVEKLARLNLQGFKSIVAGNQTIAAGALSAIYPKELLALQAEQAKHSVQRAKSHWRTVYEIISGSLAEITGTVETQFKRNQYDWQVFIDNLAKNPPPGREAAVSI</sequence>
<dbReference type="Pfam" id="PF09361">
    <property type="entry name" value="Phasin_2"/>
    <property type="match status" value="1"/>
</dbReference>
<evidence type="ECO:0000259" key="1">
    <source>
        <dbReference type="Pfam" id="PF09361"/>
    </source>
</evidence>
<dbReference type="EMBL" id="MWML01000390">
    <property type="protein sequence ID" value="TCG03526.1"/>
    <property type="molecule type" value="Genomic_DNA"/>
</dbReference>
<feature type="domain" description="Phasin" evidence="1">
    <location>
        <begin position="14"/>
        <end position="110"/>
    </location>
</feature>
<proteinExistence type="predicted"/>
<evidence type="ECO:0000313" key="2">
    <source>
        <dbReference type="EMBL" id="TCG03526.1"/>
    </source>
</evidence>
<dbReference type="AlphaFoldDB" id="A0A4R0X0L5"/>
<name>A0A4R0X0L5_9BURK</name>
<keyword evidence="3" id="KW-1185">Reference proteome</keyword>
<dbReference type="Proteomes" id="UP000294200">
    <property type="component" value="Unassembled WGS sequence"/>
</dbReference>
<dbReference type="InterPro" id="IPR010127">
    <property type="entry name" value="Phasin_subfam-1"/>
</dbReference>